<feature type="transmembrane region" description="Helical" evidence="1">
    <location>
        <begin position="195"/>
        <end position="214"/>
    </location>
</feature>
<accession>X6M3E2</accession>
<proteinExistence type="predicted"/>
<keyword evidence="1" id="KW-0472">Membrane</keyword>
<protein>
    <submittedName>
        <fullName evidence="2">Uncharacterized protein</fullName>
    </submittedName>
</protein>
<feature type="transmembrane region" description="Helical" evidence="1">
    <location>
        <begin position="259"/>
        <end position="280"/>
    </location>
</feature>
<feature type="transmembrane region" description="Helical" evidence="1">
    <location>
        <begin position="53"/>
        <end position="73"/>
    </location>
</feature>
<evidence type="ECO:0000256" key="1">
    <source>
        <dbReference type="SAM" id="Phobius"/>
    </source>
</evidence>
<comment type="caution">
    <text evidence="2">The sequence shown here is derived from an EMBL/GenBank/DDBJ whole genome shotgun (WGS) entry which is preliminary data.</text>
</comment>
<evidence type="ECO:0000313" key="3">
    <source>
        <dbReference type="Proteomes" id="UP000023152"/>
    </source>
</evidence>
<organism evidence="2 3">
    <name type="scientific">Reticulomyxa filosa</name>
    <dbReference type="NCBI Taxonomy" id="46433"/>
    <lineage>
        <taxon>Eukaryota</taxon>
        <taxon>Sar</taxon>
        <taxon>Rhizaria</taxon>
        <taxon>Retaria</taxon>
        <taxon>Foraminifera</taxon>
        <taxon>Monothalamids</taxon>
        <taxon>Reticulomyxidae</taxon>
        <taxon>Reticulomyxa</taxon>
    </lineage>
</organism>
<feature type="transmembrane region" description="Helical" evidence="1">
    <location>
        <begin position="226"/>
        <end position="247"/>
    </location>
</feature>
<name>X6M3E2_RETFI</name>
<keyword evidence="3" id="KW-1185">Reference proteome</keyword>
<gene>
    <name evidence="2" type="ORF">RFI_28899</name>
</gene>
<keyword evidence="1" id="KW-1133">Transmembrane helix</keyword>
<sequence>MDYSASIDRANNIFFLIVGCCALFSLNGLLVFCKLLQLKCVFVGPQRYPTLNLVHQTIGLLRVSVIFPLIILFEQGQRECCYNPFPYFRIVDNLLFHLATNLPAFINVLRLHYMWHELKKYNAIKWQVHVAGGTMRGDGDGVSLLGDISQEVGRNKCCCCCCCCCCYHYDYRTQCKEVMERILNWFNPSRRAHNLAYFFIVLFVLCLLGGSAVYANHGEPSSLSRITYALGGLVIVVHSFAILFFLPQFQDLWHLRDEIRWMAIIIITTFIIGLLLLLPLSQHDPPSSSYAIIFACTIFYTNKKKGGGIGHKLKKTEGLL</sequence>
<keyword evidence="1" id="KW-0812">Transmembrane</keyword>
<dbReference type="AlphaFoldDB" id="X6M3E2"/>
<dbReference type="EMBL" id="ASPP01024935">
    <property type="protein sequence ID" value="ETO08488.1"/>
    <property type="molecule type" value="Genomic_DNA"/>
</dbReference>
<dbReference type="Proteomes" id="UP000023152">
    <property type="component" value="Unassembled WGS sequence"/>
</dbReference>
<reference evidence="2 3" key="1">
    <citation type="journal article" date="2013" name="Curr. Biol.">
        <title>The Genome of the Foraminiferan Reticulomyxa filosa.</title>
        <authorList>
            <person name="Glockner G."/>
            <person name="Hulsmann N."/>
            <person name="Schleicher M."/>
            <person name="Noegel A.A."/>
            <person name="Eichinger L."/>
            <person name="Gallinger C."/>
            <person name="Pawlowski J."/>
            <person name="Sierra R."/>
            <person name="Euteneuer U."/>
            <person name="Pillet L."/>
            <person name="Moustafa A."/>
            <person name="Platzer M."/>
            <person name="Groth M."/>
            <person name="Szafranski K."/>
            <person name="Schliwa M."/>
        </authorList>
    </citation>
    <scope>NUCLEOTIDE SEQUENCE [LARGE SCALE GENOMIC DNA]</scope>
</reference>
<evidence type="ECO:0000313" key="2">
    <source>
        <dbReference type="EMBL" id="ETO08488.1"/>
    </source>
</evidence>
<feature type="transmembrane region" description="Helical" evidence="1">
    <location>
        <begin position="12"/>
        <end position="32"/>
    </location>
</feature>